<comment type="caution">
    <text evidence="9">The sequence shown here is derived from an EMBL/GenBank/DDBJ whole genome shotgun (WGS) entry which is preliminary data.</text>
</comment>
<dbReference type="EC" id="2.3.1.6" evidence="5"/>
<organism evidence="9 10">
    <name type="scientific">Argiope bruennichi</name>
    <name type="common">Wasp spider</name>
    <name type="synonym">Aranea bruennichi</name>
    <dbReference type="NCBI Taxonomy" id="94029"/>
    <lineage>
        <taxon>Eukaryota</taxon>
        <taxon>Metazoa</taxon>
        <taxon>Ecdysozoa</taxon>
        <taxon>Arthropoda</taxon>
        <taxon>Chelicerata</taxon>
        <taxon>Arachnida</taxon>
        <taxon>Araneae</taxon>
        <taxon>Araneomorphae</taxon>
        <taxon>Entelegynae</taxon>
        <taxon>Araneoidea</taxon>
        <taxon>Araneidae</taxon>
        <taxon>Argiope</taxon>
    </lineage>
</organism>
<evidence type="ECO:0000313" key="10">
    <source>
        <dbReference type="Proteomes" id="UP000807504"/>
    </source>
</evidence>
<evidence type="ECO:0000256" key="3">
    <source>
        <dbReference type="ARBA" id="ARBA00022979"/>
    </source>
</evidence>
<dbReference type="GO" id="GO:0008292">
    <property type="term" value="P:acetylcholine biosynthetic process"/>
    <property type="evidence" value="ECO:0007669"/>
    <property type="project" value="TreeGrafter"/>
</dbReference>
<evidence type="ECO:0000313" key="9">
    <source>
        <dbReference type="EMBL" id="KAF8777659.1"/>
    </source>
</evidence>
<dbReference type="AlphaFoldDB" id="A0A8T0EUF3"/>
<comment type="similarity">
    <text evidence="1">Belongs to the carnitine/choline acetyltransferase family.</text>
</comment>
<feature type="domain" description="Choline/carnitine acyltransferase" evidence="8">
    <location>
        <begin position="49"/>
        <end position="638"/>
    </location>
</feature>
<evidence type="ECO:0000256" key="7">
    <source>
        <dbReference type="PIRSR" id="PIRSR600542-1"/>
    </source>
</evidence>
<dbReference type="InterPro" id="IPR000542">
    <property type="entry name" value="Carn_acyl_trans"/>
</dbReference>
<keyword evidence="4" id="KW-0012">Acyltransferase</keyword>
<dbReference type="PANTHER" id="PTHR22589">
    <property type="entry name" value="CARNITINE O-ACYLTRANSFERASE"/>
    <property type="match status" value="1"/>
</dbReference>
<dbReference type="GO" id="GO:0045202">
    <property type="term" value="C:synapse"/>
    <property type="evidence" value="ECO:0007669"/>
    <property type="project" value="GOC"/>
</dbReference>
<accession>A0A8T0EUF3</accession>
<reference evidence="9" key="2">
    <citation type="submission" date="2020-06" db="EMBL/GenBank/DDBJ databases">
        <authorList>
            <person name="Sheffer M."/>
        </authorList>
    </citation>
    <scope>NUCLEOTIDE SEQUENCE</scope>
</reference>
<dbReference type="PANTHER" id="PTHR22589:SF14">
    <property type="entry name" value="CHOLINE O-ACETYLTRANSFERASE"/>
    <property type="match status" value="1"/>
</dbReference>
<dbReference type="Pfam" id="PF00755">
    <property type="entry name" value="Carn_acyltransf"/>
    <property type="match status" value="1"/>
</dbReference>
<proteinExistence type="inferred from homology"/>
<keyword evidence="2" id="KW-0808">Transferase</keyword>
<feature type="active site" description="Proton acceptor" evidence="7">
    <location>
        <position position="369"/>
    </location>
</feature>
<gene>
    <name evidence="9" type="ORF">HNY73_014483</name>
</gene>
<dbReference type="GO" id="GO:0005737">
    <property type="term" value="C:cytoplasm"/>
    <property type="evidence" value="ECO:0007669"/>
    <property type="project" value="TreeGrafter"/>
</dbReference>
<evidence type="ECO:0000259" key="8">
    <source>
        <dbReference type="Pfam" id="PF00755"/>
    </source>
</evidence>
<evidence type="ECO:0000256" key="4">
    <source>
        <dbReference type="ARBA" id="ARBA00023315"/>
    </source>
</evidence>
<dbReference type="InterPro" id="IPR023213">
    <property type="entry name" value="CAT-like_dom_sf"/>
</dbReference>
<sequence>MQIWSKSLQIEHHPIAQLCKEHRIIKALINRRRIMNQAMEDLQELPHQPVPDLSRTLNRYLTGLRAVVPAAQYDATRQIVEQFREETGPKLQEELRQLANNVDNWATYFWLDDMYLKNPIPLPVNSSPFFLLPKQTFHSSNDQLRFAAKIILFALDYKKKIDSNELPPDLVPSRGGKPSHLCMDTYHHFFPAYRRPGEQKDELVMSDQQDSKHPWNVVVACKNQFFSLQVKAPDSEELPPEDTLVDQLRQITQMAKDKENIQPPVGLLTTENRQTWAKLRHRMLKRNVNSVSLSILENCLFVVCLDDGTRSVPSYSTIRKDSTTLELTTMAGHVLHGSGTDAGTANRWYDKFLQAVITRDGVVGFVVEHSASEGITVLRFCEEFLQAISSESSENSTSATTSSFRLPTALTWEIDDEISLAIQEASKKMNKLCNDLDLFVHRFTKYGKDFIKKHKMSPDAFIQVALQLTYYKVHRKLVSTYESASLRRFYKGRVDNIRAATAEALAWVKAMCDSQQVTEETKVQLFQACIKKQTEILLYTINGEGPDNHLLALREIAKAKNYPDLPIFQDKSYWEFLNFRLSTSQLPTKSGVLVGYGPVVPDGYGCSYNPCEDHIDFCVSSFFSSKETSSDFFAHSLEGSLLNMGEICEKMSQMEQEAKQASATPQQ</sequence>
<dbReference type="EMBL" id="JABXBU010002072">
    <property type="protein sequence ID" value="KAF8777659.1"/>
    <property type="molecule type" value="Genomic_DNA"/>
</dbReference>
<dbReference type="Gene3D" id="3.30.559.10">
    <property type="entry name" value="Chloramphenicol acetyltransferase-like domain"/>
    <property type="match status" value="1"/>
</dbReference>
<name>A0A8T0EUF3_ARGBR</name>
<reference evidence="9" key="1">
    <citation type="journal article" date="2020" name="bioRxiv">
        <title>Chromosome-level reference genome of the European wasp spider Argiope bruennichi: a resource for studies on range expansion and evolutionary adaptation.</title>
        <authorList>
            <person name="Sheffer M.M."/>
            <person name="Hoppe A."/>
            <person name="Krehenwinkel H."/>
            <person name="Uhl G."/>
            <person name="Kuss A.W."/>
            <person name="Jensen L."/>
            <person name="Jensen C."/>
            <person name="Gillespie R.G."/>
            <person name="Hoff K.J."/>
            <person name="Prost S."/>
        </authorList>
    </citation>
    <scope>NUCLEOTIDE SEQUENCE</scope>
</reference>
<protein>
    <recommendedName>
        <fullName evidence="6">Choline O-acetyltransferase</fullName>
        <ecNumber evidence="5">2.3.1.6</ecNumber>
    </recommendedName>
</protein>
<keyword evidence="3" id="KW-0530">Neurotransmitter biosynthesis</keyword>
<dbReference type="SUPFAM" id="SSF52777">
    <property type="entry name" value="CoA-dependent acyltransferases"/>
    <property type="match status" value="2"/>
</dbReference>
<dbReference type="Gene3D" id="3.30.559.70">
    <property type="entry name" value="Choline/Carnitine o-acyltransferase, domain 2"/>
    <property type="match status" value="1"/>
</dbReference>
<evidence type="ECO:0000256" key="1">
    <source>
        <dbReference type="ARBA" id="ARBA00005232"/>
    </source>
</evidence>
<dbReference type="InterPro" id="IPR042231">
    <property type="entry name" value="Cho/carn_acyl_trans_2"/>
</dbReference>
<dbReference type="InterPro" id="IPR039551">
    <property type="entry name" value="Cho/carn_acyl_trans"/>
</dbReference>
<dbReference type="GO" id="GO:0007274">
    <property type="term" value="P:neuromuscular synaptic transmission"/>
    <property type="evidence" value="ECO:0007669"/>
    <property type="project" value="TreeGrafter"/>
</dbReference>
<dbReference type="GO" id="GO:0004102">
    <property type="term" value="F:choline O-acetyltransferase activity"/>
    <property type="evidence" value="ECO:0007669"/>
    <property type="project" value="UniProtKB-EC"/>
</dbReference>
<evidence type="ECO:0000256" key="5">
    <source>
        <dbReference type="ARBA" id="ARBA00039091"/>
    </source>
</evidence>
<dbReference type="Proteomes" id="UP000807504">
    <property type="component" value="Unassembled WGS sequence"/>
</dbReference>
<keyword evidence="10" id="KW-1185">Reference proteome</keyword>
<dbReference type="GO" id="GO:0043005">
    <property type="term" value="C:neuron projection"/>
    <property type="evidence" value="ECO:0007669"/>
    <property type="project" value="TreeGrafter"/>
</dbReference>
<evidence type="ECO:0000256" key="2">
    <source>
        <dbReference type="ARBA" id="ARBA00022679"/>
    </source>
</evidence>
<evidence type="ECO:0000256" key="6">
    <source>
        <dbReference type="ARBA" id="ARBA00040495"/>
    </source>
</evidence>